<protein>
    <submittedName>
        <fullName evidence="2">Uncharacterized protein</fullName>
    </submittedName>
</protein>
<keyword evidence="1" id="KW-0812">Transmembrane</keyword>
<proteinExistence type="predicted"/>
<name>A0A5J5HSX9_9BACI</name>
<keyword evidence="1" id="KW-1133">Transmembrane helix</keyword>
<dbReference type="EMBL" id="VYKL01000018">
    <property type="protein sequence ID" value="KAA9023926.1"/>
    <property type="molecule type" value="Genomic_DNA"/>
</dbReference>
<organism evidence="2 3">
    <name type="scientific">Niallia endozanthoxylica</name>
    <dbReference type="NCBI Taxonomy" id="2036016"/>
    <lineage>
        <taxon>Bacteria</taxon>
        <taxon>Bacillati</taxon>
        <taxon>Bacillota</taxon>
        <taxon>Bacilli</taxon>
        <taxon>Bacillales</taxon>
        <taxon>Bacillaceae</taxon>
        <taxon>Niallia</taxon>
    </lineage>
</organism>
<dbReference type="Proteomes" id="UP000326671">
    <property type="component" value="Unassembled WGS sequence"/>
</dbReference>
<evidence type="ECO:0000256" key="1">
    <source>
        <dbReference type="SAM" id="Phobius"/>
    </source>
</evidence>
<dbReference type="AlphaFoldDB" id="A0A5J5HSX9"/>
<sequence>MNQTCLFCSNEADEKYRVNEDEDVFLQDACYADFTSLMNVKKSVIHIWMIMNPFATIISIGWRTGKMI</sequence>
<reference evidence="2 3" key="1">
    <citation type="submission" date="2019-09" db="EMBL/GenBank/DDBJ databases">
        <title>Whole genome sequences of isolates from the Mars Exploration Rovers.</title>
        <authorList>
            <person name="Seuylemezian A."/>
            <person name="Vaishampayan P."/>
        </authorList>
    </citation>
    <scope>NUCLEOTIDE SEQUENCE [LARGE SCALE GENOMIC DNA]</scope>
    <source>
        <strain evidence="2 3">MER_TA_151</strain>
    </source>
</reference>
<evidence type="ECO:0000313" key="2">
    <source>
        <dbReference type="EMBL" id="KAA9023926.1"/>
    </source>
</evidence>
<keyword evidence="1" id="KW-0472">Membrane</keyword>
<keyword evidence="3" id="KW-1185">Reference proteome</keyword>
<dbReference type="RefSeq" id="WP_150440326.1">
    <property type="nucleotide sequence ID" value="NZ_VYKL01000018.1"/>
</dbReference>
<gene>
    <name evidence="2" type="ORF">F4V44_12375</name>
</gene>
<evidence type="ECO:0000313" key="3">
    <source>
        <dbReference type="Proteomes" id="UP000326671"/>
    </source>
</evidence>
<accession>A0A5J5HSX9</accession>
<feature type="transmembrane region" description="Helical" evidence="1">
    <location>
        <begin position="43"/>
        <end position="62"/>
    </location>
</feature>
<comment type="caution">
    <text evidence="2">The sequence shown here is derived from an EMBL/GenBank/DDBJ whole genome shotgun (WGS) entry which is preliminary data.</text>
</comment>